<organism evidence="5 6">
    <name type="scientific">Penelope pileata</name>
    <dbReference type="NCBI Taxonomy" id="1118817"/>
    <lineage>
        <taxon>Eukaryota</taxon>
        <taxon>Metazoa</taxon>
        <taxon>Chordata</taxon>
        <taxon>Craniata</taxon>
        <taxon>Vertebrata</taxon>
        <taxon>Euteleostomi</taxon>
        <taxon>Archelosauria</taxon>
        <taxon>Archosauria</taxon>
        <taxon>Dinosauria</taxon>
        <taxon>Saurischia</taxon>
        <taxon>Theropoda</taxon>
        <taxon>Coelurosauria</taxon>
        <taxon>Aves</taxon>
        <taxon>Neognathae</taxon>
        <taxon>Galloanserae</taxon>
        <taxon>Galliformes</taxon>
        <taxon>Cracidae</taxon>
        <taxon>Penelope</taxon>
    </lineage>
</organism>
<feature type="transmembrane region" description="Helical" evidence="1">
    <location>
        <begin position="415"/>
        <end position="434"/>
    </location>
</feature>
<dbReference type="PANTHER" id="PTHR21472">
    <property type="entry name" value="ENDONUCLEASE DOMAIN-CONTAINING 1 PROTEIN ENDOD1"/>
    <property type="match status" value="1"/>
</dbReference>
<feature type="domain" description="ENPP1-3/EXOG-like endonuclease/phosphodiesterase" evidence="3">
    <location>
        <begin position="64"/>
        <end position="272"/>
    </location>
</feature>
<dbReference type="Pfam" id="PF01223">
    <property type="entry name" value="Endonuclease_NS"/>
    <property type="match status" value="1"/>
</dbReference>
<protein>
    <submittedName>
        <fullName evidence="5">ENDD1 protein</fullName>
    </submittedName>
</protein>
<dbReference type="OrthoDB" id="8572289at2759"/>
<keyword evidence="1" id="KW-0472">Membrane</keyword>
<evidence type="ECO:0000313" key="5">
    <source>
        <dbReference type="EMBL" id="NXC48358.1"/>
    </source>
</evidence>
<sequence length="478" mass="51990">EQAVKMSVLFLLCISLFPGFSQGRVVGEDEAGFAECNVFFPGQVPPEGFTEPFHVKICQQYNSEPRFATLYSTKDKIPLYSAFKYRGAAQGEEESWLVEPQVDDPENDQHEMVLEADVVGTLANLGANQALTSDYVGSGYERGLLNPSLLNEADFQTATYTLTNAVPLQPSLSKTWHRDVGKVVEQALVPHCSKKDQLYLLAGAIPSSVQVKGKVSVPETLWLAACCDAPEGWSLGLVKKVNDESSLADLTVAELEKQLLSGVDLFKGSCGEDNKSKGKMEAILQAVSQIRSGEQVGTSDNQEAKDSGLVRKVAGIIATPFVKLLELLIYLFVELVKLMFYFLWLVIKRIGSTLLDGVCSLWNGAVSYLKAITMVLISIPCDAGRVITNIFLGFLGIIQDVAVITYRILRIPMGFVFHLAAFPYYTICAIPSVLKDMAAGIGGTFSLAIDATASILHGFYFVASHIAKRFVPKGSSGD</sequence>
<evidence type="ECO:0000259" key="3">
    <source>
        <dbReference type="SMART" id="SM00477"/>
    </source>
</evidence>
<dbReference type="InterPro" id="IPR020821">
    <property type="entry name" value="ENPP1-3/EXOG-like_nuc-like"/>
</dbReference>
<proteinExistence type="predicted"/>
<dbReference type="GO" id="GO:0046872">
    <property type="term" value="F:metal ion binding"/>
    <property type="evidence" value="ECO:0007669"/>
    <property type="project" value="InterPro"/>
</dbReference>
<keyword evidence="6" id="KW-1185">Reference proteome</keyword>
<feature type="transmembrane region" description="Helical" evidence="1">
    <location>
        <begin position="386"/>
        <end position="408"/>
    </location>
</feature>
<evidence type="ECO:0000256" key="1">
    <source>
        <dbReference type="SAM" id="Phobius"/>
    </source>
</evidence>
<feature type="domain" description="DNA/RNA non-specific endonuclease/pyrophosphatase/phosphodiesterase" evidence="4">
    <location>
        <begin position="63"/>
        <end position="272"/>
    </location>
</feature>
<dbReference type="InterPro" id="IPR039015">
    <property type="entry name" value="ENDOD1"/>
</dbReference>
<feature type="non-terminal residue" evidence="5">
    <location>
        <position position="478"/>
    </location>
</feature>
<feature type="transmembrane region" description="Helical" evidence="1">
    <location>
        <begin position="327"/>
        <end position="347"/>
    </location>
</feature>
<feature type="chain" id="PRO_5032747680" evidence="2">
    <location>
        <begin position="24"/>
        <end position="478"/>
    </location>
</feature>
<dbReference type="Proteomes" id="UP000613066">
    <property type="component" value="Unassembled WGS sequence"/>
</dbReference>
<name>A0A851P412_9GALL</name>
<keyword evidence="1" id="KW-0812">Transmembrane</keyword>
<dbReference type="InterPro" id="IPR001604">
    <property type="entry name" value="Endo_G_ENPP1-like_dom"/>
</dbReference>
<dbReference type="AlphaFoldDB" id="A0A851P412"/>
<dbReference type="GO" id="GO:0016787">
    <property type="term" value="F:hydrolase activity"/>
    <property type="evidence" value="ECO:0007669"/>
    <property type="project" value="InterPro"/>
</dbReference>
<keyword evidence="2" id="KW-0732">Signal</keyword>
<accession>A0A851P412</accession>
<evidence type="ECO:0000313" key="6">
    <source>
        <dbReference type="Proteomes" id="UP000613066"/>
    </source>
</evidence>
<dbReference type="SUPFAM" id="SSF54060">
    <property type="entry name" value="His-Me finger endonucleases"/>
    <property type="match status" value="1"/>
</dbReference>
<gene>
    <name evidence="5" type="primary">Endod1_0</name>
    <name evidence="5" type="ORF">PENPIL_R12382</name>
</gene>
<dbReference type="SMART" id="SM00892">
    <property type="entry name" value="Endonuclease_NS"/>
    <property type="match status" value="1"/>
</dbReference>
<reference evidence="5" key="1">
    <citation type="submission" date="2019-09" db="EMBL/GenBank/DDBJ databases">
        <title>Bird 10,000 Genomes (B10K) Project - Family phase.</title>
        <authorList>
            <person name="Zhang G."/>
        </authorList>
    </citation>
    <scope>NUCLEOTIDE SEQUENCE</scope>
    <source>
        <strain evidence="5">B10K-DU-001-08</strain>
        <tissue evidence="5">Muscle</tissue>
    </source>
</reference>
<dbReference type="SMART" id="SM00477">
    <property type="entry name" value="NUC"/>
    <property type="match status" value="1"/>
</dbReference>
<dbReference type="InterPro" id="IPR044929">
    <property type="entry name" value="DNA/RNA_non-sp_Endonuclease_sf"/>
</dbReference>
<feature type="non-terminal residue" evidence="5">
    <location>
        <position position="1"/>
    </location>
</feature>
<dbReference type="PANTHER" id="PTHR21472:SF8">
    <property type="entry name" value="ENDONUCLEASE DOMAIN-CONTAINING 1 PROTEIN"/>
    <property type="match status" value="1"/>
</dbReference>
<keyword evidence="1" id="KW-1133">Transmembrane helix</keyword>
<evidence type="ECO:0000256" key="2">
    <source>
        <dbReference type="SAM" id="SignalP"/>
    </source>
</evidence>
<feature type="transmembrane region" description="Helical" evidence="1">
    <location>
        <begin position="359"/>
        <end position="380"/>
    </location>
</feature>
<evidence type="ECO:0000259" key="4">
    <source>
        <dbReference type="SMART" id="SM00892"/>
    </source>
</evidence>
<feature type="transmembrane region" description="Helical" evidence="1">
    <location>
        <begin position="440"/>
        <end position="463"/>
    </location>
</feature>
<dbReference type="EMBL" id="WBMW01004944">
    <property type="protein sequence ID" value="NXC48358.1"/>
    <property type="molecule type" value="Genomic_DNA"/>
</dbReference>
<feature type="signal peptide" evidence="2">
    <location>
        <begin position="1"/>
        <end position="23"/>
    </location>
</feature>
<dbReference type="GO" id="GO:0003676">
    <property type="term" value="F:nucleic acid binding"/>
    <property type="evidence" value="ECO:0007669"/>
    <property type="project" value="InterPro"/>
</dbReference>
<dbReference type="Gene3D" id="3.40.570.10">
    <property type="entry name" value="Extracellular Endonuclease, subunit A"/>
    <property type="match status" value="1"/>
</dbReference>
<dbReference type="InterPro" id="IPR044925">
    <property type="entry name" value="His-Me_finger_sf"/>
</dbReference>
<comment type="caution">
    <text evidence="5">The sequence shown here is derived from an EMBL/GenBank/DDBJ whole genome shotgun (WGS) entry which is preliminary data.</text>
</comment>